<dbReference type="SUPFAM" id="SSF55729">
    <property type="entry name" value="Acyl-CoA N-acyltransferases (Nat)"/>
    <property type="match status" value="1"/>
</dbReference>
<dbReference type="RefSeq" id="WP_002608121.1">
    <property type="nucleotide sequence ID" value="NZ_BAAACC010000022.1"/>
</dbReference>
<dbReference type="AlphaFoldDB" id="A0AAP9MD77"/>
<gene>
    <name evidence="1" type="ORF">G4D54_05850</name>
</gene>
<reference evidence="1 2" key="1">
    <citation type="submission" date="2020-02" db="EMBL/GenBank/DDBJ databases">
        <authorList>
            <person name="Kociolek L.K."/>
            <person name="Ozer E.A."/>
        </authorList>
    </citation>
    <scope>NUCLEOTIDE SEQUENCE [LARGE SCALE GENOMIC DNA]</scope>
    <source>
        <strain evidence="1 2">ATCC 14501</strain>
    </source>
</reference>
<accession>A0AAP9MD77</accession>
<organism evidence="1 2">
    <name type="scientific">Clostridium innocuum</name>
    <dbReference type="NCBI Taxonomy" id="1522"/>
    <lineage>
        <taxon>Bacteria</taxon>
        <taxon>Bacillati</taxon>
        <taxon>Bacillota</taxon>
        <taxon>Clostridia</taxon>
        <taxon>Eubacteriales</taxon>
        <taxon>Clostridiaceae</taxon>
        <taxon>Clostridium</taxon>
    </lineage>
</organism>
<dbReference type="EMBL" id="CP048838">
    <property type="protein sequence ID" value="QJA01982.1"/>
    <property type="molecule type" value="Genomic_DNA"/>
</dbReference>
<dbReference type="Proteomes" id="UP000503330">
    <property type="component" value="Chromosome"/>
</dbReference>
<dbReference type="InterPro" id="IPR016181">
    <property type="entry name" value="Acyl_CoA_acyltransferase"/>
</dbReference>
<evidence type="ECO:0000313" key="1">
    <source>
        <dbReference type="EMBL" id="QJA01982.1"/>
    </source>
</evidence>
<dbReference type="GeneID" id="61925041"/>
<sequence>MRIEKAKQEKIKDIVQISKRAFESDVFVGGVEKDSPPDYDSVEWHEKMLEGNHLFQAMVEDTIVGGAILFLDEIELSCM</sequence>
<proteinExistence type="predicted"/>
<evidence type="ECO:0000313" key="2">
    <source>
        <dbReference type="Proteomes" id="UP000503330"/>
    </source>
</evidence>
<protein>
    <submittedName>
        <fullName evidence="1">Uncharacterized protein</fullName>
    </submittedName>
</protein>
<name>A0AAP9MD77_CLOIN</name>